<proteinExistence type="predicted"/>
<comment type="caution">
    <text evidence="2">The sequence shown here is derived from an EMBL/GenBank/DDBJ whole genome shotgun (WGS) entry which is preliminary data.</text>
</comment>
<protein>
    <submittedName>
        <fullName evidence="2">Type IV toxin-antitoxin system AbiEi family antitoxin domain-containing protein</fullName>
    </submittedName>
</protein>
<evidence type="ECO:0000313" key="3">
    <source>
        <dbReference type="Proteomes" id="UP000523955"/>
    </source>
</evidence>
<keyword evidence="3" id="KW-1185">Reference proteome</keyword>
<feature type="compositionally biased region" description="Gly residues" evidence="1">
    <location>
        <begin position="350"/>
        <end position="365"/>
    </location>
</feature>
<dbReference type="EMBL" id="JACKXE010000001">
    <property type="protein sequence ID" value="MBB6627191.1"/>
    <property type="molecule type" value="Genomic_DNA"/>
</dbReference>
<sequence length="365" mass="39238">MDELARILKQQDGVVSRRQVLGTGASEPDLKRMLRRRELTPVHPGTFVEHTGPLTWQQRAWAAVLCCWPAALSHDSAVRAGEGPGRRDRDDSVIHVAVDRSRHVAAPDGVRLHRTPGFEDRVQWNLGPPRIRFEEAVLDVAAAAGSELDAVAALADACGSRRTTALRLLERLAARPRIPRRDWLTGVLRDVAEGTCSVLEHGFLDRVERPHGLPSGARQAATRLDGRRVFRDVDLPGLAMVVELDGRLFHDGTHARDRDLDRDLATAATGAATVRLSYGQVFERPCATARALAAVMTTRGWTGQLQECALCGGSGSPGEPDPPHSRDAAEVRGTLTPAQDRPAAPAAPGRGRGAGRGSGGAPTHP</sequence>
<dbReference type="AlphaFoldDB" id="A0A7X0VA44"/>
<evidence type="ECO:0000313" key="2">
    <source>
        <dbReference type="EMBL" id="MBB6627191.1"/>
    </source>
</evidence>
<evidence type="ECO:0000256" key="1">
    <source>
        <dbReference type="SAM" id="MobiDB-lite"/>
    </source>
</evidence>
<reference evidence="2 3" key="1">
    <citation type="submission" date="2020-08" db="EMBL/GenBank/DDBJ databases">
        <authorList>
            <person name="Seo M.-J."/>
        </authorList>
    </citation>
    <scope>NUCLEOTIDE SEQUENCE [LARGE SCALE GENOMIC DNA]</scope>
    <source>
        <strain evidence="2 3">KIGAM211</strain>
    </source>
</reference>
<gene>
    <name evidence="2" type="ORF">H5V45_07635</name>
</gene>
<dbReference type="Proteomes" id="UP000523955">
    <property type="component" value="Unassembled WGS sequence"/>
</dbReference>
<dbReference type="RefSeq" id="WP_185252377.1">
    <property type="nucleotide sequence ID" value="NZ_JACKXE010000001.1"/>
</dbReference>
<accession>A0A7X0VA44</accession>
<feature type="region of interest" description="Disordered" evidence="1">
    <location>
        <begin position="312"/>
        <end position="365"/>
    </location>
</feature>
<name>A0A7X0VA44_9ACTN</name>
<organism evidence="2 3">
    <name type="scientific">Nocardioides luti</name>
    <dbReference type="NCBI Taxonomy" id="2761101"/>
    <lineage>
        <taxon>Bacteria</taxon>
        <taxon>Bacillati</taxon>
        <taxon>Actinomycetota</taxon>
        <taxon>Actinomycetes</taxon>
        <taxon>Propionibacteriales</taxon>
        <taxon>Nocardioidaceae</taxon>
        <taxon>Nocardioides</taxon>
    </lineage>
</organism>
<feature type="compositionally biased region" description="Basic and acidic residues" evidence="1">
    <location>
        <begin position="321"/>
        <end position="330"/>
    </location>
</feature>